<feature type="compositionally biased region" description="Low complexity" evidence="1">
    <location>
        <begin position="45"/>
        <end position="56"/>
    </location>
</feature>
<dbReference type="EMBL" id="CADCUX010000512">
    <property type="protein sequence ID" value="CAA9426947.1"/>
    <property type="molecule type" value="Genomic_DNA"/>
</dbReference>
<feature type="compositionally biased region" description="Basic and acidic residues" evidence="1">
    <location>
        <begin position="16"/>
        <end position="41"/>
    </location>
</feature>
<feature type="compositionally biased region" description="Low complexity" evidence="1">
    <location>
        <begin position="113"/>
        <end position="123"/>
    </location>
</feature>
<organism evidence="2">
    <name type="scientific">uncultured Ramlibacter sp</name>
    <dbReference type="NCBI Taxonomy" id="260755"/>
    <lineage>
        <taxon>Bacteria</taxon>
        <taxon>Pseudomonadati</taxon>
        <taxon>Pseudomonadota</taxon>
        <taxon>Betaproteobacteria</taxon>
        <taxon>Burkholderiales</taxon>
        <taxon>Comamonadaceae</taxon>
        <taxon>Ramlibacter</taxon>
        <taxon>environmental samples</taxon>
    </lineage>
</organism>
<feature type="region of interest" description="Disordered" evidence="1">
    <location>
        <begin position="1"/>
        <end position="129"/>
    </location>
</feature>
<accession>A0A6J4Q3D4</accession>
<protein>
    <submittedName>
        <fullName evidence="2">Sodium-dependent phosphate transporter</fullName>
    </submittedName>
</protein>
<sequence length="129" mass="14538">DRHRGQEDQEGPQLLRRRDGRDLRVARPPDRQPATGHERVPQRFGAGCAEAAGREGALPRPGARLRLHPPQPFERQRGAEHRDQFAAHRPDQRPQADQFAHLLDRLPDPGVGRCARAQPPAQRRAGKDL</sequence>
<dbReference type="AlphaFoldDB" id="A0A6J4Q3D4"/>
<feature type="compositionally biased region" description="Basic and acidic residues" evidence="1">
    <location>
        <begin position="74"/>
        <end position="94"/>
    </location>
</feature>
<evidence type="ECO:0000256" key="1">
    <source>
        <dbReference type="SAM" id="MobiDB-lite"/>
    </source>
</evidence>
<name>A0A6J4Q3D4_9BURK</name>
<proteinExistence type="predicted"/>
<feature type="non-terminal residue" evidence="2">
    <location>
        <position position="1"/>
    </location>
</feature>
<reference evidence="2" key="1">
    <citation type="submission" date="2020-02" db="EMBL/GenBank/DDBJ databases">
        <authorList>
            <person name="Meier V. D."/>
        </authorList>
    </citation>
    <scope>NUCLEOTIDE SEQUENCE</scope>
    <source>
        <strain evidence="2">AVDCRST_MAG51</strain>
    </source>
</reference>
<feature type="non-terminal residue" evidence="2">
    <location>
        <position position="129"/>
    </location>
</feature>
<evidence type="ECO:0000313" key="2">
    <source>
        <dbReference type="EMBL" id="CAA9426947.1"/>
    </source>
</evidence>
<gene>
    <name evidence="2" type="ORF">AVDCRST_MAG51-2382</name>
</gene>